<gene>
    <name evidence="4" type="ORF">DFR75_103138</name>
</gene>
<dbReference type="InterPro" id="IPR006140">
    <property type="entry name" value="D-isomer_DH_NAD-bd"/>
</dbReference>
<dbReference type="EMBL" id="SNXK01000003">
    <property type="protein sequence ID" value="TDP38481.1"/>
    <property type="molecule type" value="Genomic_DNA"/>
</dbReference>
<dbReference type="SUPFAM" id="SSF51735">
    <property type="entry name" value="NAD(P)-binding Rossmann-fold domains"/>
    <property type="match status" value="1"/>
</dbReference>
<evidence type="ECO:0000256" key="1">
    <source>
        <dbReference type="ARBA" id="ARBA00023002"/>
    </source>
</evidence>
<comment type="caution">
    <text evidence="4">The sequence shown here is derived from an EMBL/GenBank/DDBJ whole genome shotgun (WGS) entry which is preliminary data.</text>
</comment>
<dbReference type="GO" id="GO:0016616">
    <property type="term" value="F:oxidoreductase activity, acting on the CH-OH group of donors, NAD or NADP as acceptor"/>
    <property type="evidence" value="ECO:0007669"/>
    <property type="project" value="UniProtKB-ARBA"/>
</dbReference>
<keyword evidence="1" id="KW-0560">Oxidoreductase</keyword>
<dbReference type="CDD" id="cd12159">
    <property type="entry name" value="2-Hacid_dh_2"/>
    <property type="match status" value="1"/>
</dbReference>
<keyword evidence="5" id="KW-1185">Reference proteome</keyword>
<protein>
    <submittedName>
        <fullName evidence="4">Phosphoglycerate dehydrogenase-like enzyme</fullName>
    </submittedName>
</protein>
<keyword evidence="2" id="KW-0520">NAD</keyword>
<evidence type="ECO:0000313" key="4">
    <source>
        <dbReference type="EMBL" id="TDP38481.1"/>
    </source>
</evidence>
<dbReference type="PROSITE" id="PS00671">
    <property type="entry name" value="D_2_HYDROXYACID_DH_3"/>
    <property type="match status" value="1"/>
</dbReference>
<dbReference type="AlphaFoldDB" id="A0A4R6PK60"/>
<dbReference type="Pfam" id="PF02826">
    <property type="entry name" value="2-Hacid_dh_C"/>
    <property type="match status" value="1"/>
</dbReference>
<accession>A0A4R6PK60</accession>
<dbReference type="PANTHER" id="PTHR43333:SF1">
    <property type="entry name" value="D-ISOMER SPECIFIC 2-HYDROXYACID DEHYDROGENASE NAD-BINDING DOMAIN-CONTAINING PROTEIN"/>
    <property type="match status" value="1"/>
</dbReference>
<proteinExistence type="predicted"/>
<name>A0A4R6PK60_NOCIG</name>
<dbReference type="InterPro" id="IPR036291">
    <property type="entry name" value="NAD(P)-bd_dom_sf"/>
</dbReference>
<dbReference type="GO" id="GO:0051287">
    <property type="term" value="F:NAD binding"/>
    <property type="evidence" value="ECO:0007669"/>
    <property type="project" value="InterPro"/>
</dbReference>
<evidence type="ECO:0000256" key="2">
    <source>
        <dbReference type="ARBA" id="ARBA00023027"/>
    </source>
</evidence>
<dbReference type="Gene3D" id="3.40.50.720">
    <property type="entry name" value="NAD(P)-binding Rossmann-like Domain"/>
    <property type="match status" value="2"/>
</dbReference>
<sequence length="343" mass="36054">MRSWLDAVPAVRENRNSARPGTNQEDFVQESAITVAIGPDPNAPRLLEKAVVGAGARVGPLADADALIWTGTPADFPAELPASVRWVQLPAAGIEDFFDAGVFAAHPGPTFTSAAGAFAHSVAEHALMLLLAGVRYLPEQLRATSWRQREFFPHVGSLRGKTVTIVGAGGIGRALIPMLAPLGAHVIAVNRSGNRVTGPGIGADVETVPADQLGRVWSHTDHVVVAAPATAQTRHLIGADELARLKPSSWVVNVARGSLIDTDALVDALRRGIIGGAGLDVTDPEPLPDGHPLWDLPNAIITPHDSNPPQLRLAAFADHVGANVARFVAGEPLRAIVDPQRGY</sequence>
<evidence type="ECO:0000313" key="5">
    <source>
        <dbReference type="Proteomes" id="UP000295087"/>
    </source>
</evidence>
<dbReference type="PANTHER" id="PTHR43333">
    <property type="entry name" value="2-HACID_DH_C DOMAIN-CONTAINING PROTEIN"/>
    <property type="match status" value="1"/>
</dbReference>
<reference evidence="4 5" key="1">
    <citation type="submission" date="2019-03" db="EMBL/GenBank/DDBJ databases">
        <title>Genomic Encyclopedia of Type Strains, Phase IV (KMG-IV): sequencing the most valuable type-strain genomes for metagenomic binning, comparative biology and taxonomic classification.</title>
        <authorList>
            <person name="Goeker M."/>
        </authorList>
    </citation>
    <scope>NUCLEOTIDE SEQUENCE [LARGE SCALE GENOMIC DNA]</scope>
    <source>
        <strain evidence="4 5">DSM 44496</strain>
    </source>
</reference>
<evidence type="ECO:0000259" key="3">
    <source>
        <dbReference type="Pfam" id="PF02826"/>
    </source>
</evidence>
<dbReference type="InterPro" id="IPR029753">
    <property type="entry name" value="D-isomer_DH_CS"/>
</dbReference>
<organism evidence="4 5">
    <name type="scientific">Nocardia ignorata</name>
    <dbReference type="NCBI Taxonomy" id="145285"/>
    <lineage>
        <taxon>Bacteria</taxon>
        <taxon>Bacillati</taxon>
        <taxon>Actinomycetota</taxon>
        <taxon>Actinomycetes</taxon>
        <taxon>Mycobacteriales</taxon>
        <taxon>Nocardiaceae</taxon>
        <taxon>Nocardia</taxon>
    </lineage>
</organism>
<feature type="domain" description="D-isomer specific 2-hydroxyacid dehydrogenase NAD-binding" evidence="3">
    <location>
        <begin position="128"/>
        <end position="304"/>
    </location>
</feature>
<dbReference type="Proteomes" id="UP000295087">
    <property type="component" value="Unassembled WGS sequence"/>
</dbReference>